<feature type="compositionally biased region" description="Basic and acidic residues" evidence="1">
    <location>
        <begin position="99"/>
        <end position="108"/>
    </location>
</feature>
<dbReference type="EMBL" id="MHQC01000032">
    <property type="protein sequence ID" value="OGZ94609.1"/>
    <property type="molecule type" value="Genomic_DNA"/>
</dbReference>
<evidence type="ECO:0000256" key="1">
    <source>
        <dbReference type="SAM" id="MobiDB-lite"/>
    </source>
</evidence>
<dbReference type="AlphaFoldDB" id="A0A1G2K587"/>
<sequence length="438" mass="50337">MEHKPENIEGELSAKELEALNQEKLQWRRERIRKQTTAKIGAVLFSAWVAMGAISGTIEKGAGEKGRSRTSISEVLREKEKKLPLDFKWLTDYLGRSKRDAQKPEAKKGTLTKGGAIESRGVTAPRKEMVQTQEMIEANAEMERIEEMIRQTEAKMHASTLWFEYYPSKFAYRKGEESKQEKMGMSGPISYVEFVQWVKKRPEAMQKEQGPTLQGFELANIKSEEFEAYLKAAYPKSWLQHISSITYTNRAEKMGPDYGPNLQDWQVCGEMDRERGSIEFFADCKDPNKLLKSLSHELGHSVDWNKNKVMSLEERLQFQQKVLERVVAPDRFVSEYVESIRGTESPKEDMRLRAGEYWAVIVKEYFAHPPNYWNGGKDPGRLSPKDLELIKWFFAKTDPDFDVLSHKKAHSDYVATKLSGGTITPPKLFIQTNHKPNG</sequence>
<feature type="region of interest" description="Disordered" evidence="1">
    <location>
        <begin position="99"/>
        <end position="118"/>
    </location>
</feature>
<proteinExistence type="predicted"/>
<comment type="caution">
    <text evidence="2">The sequence shown here is derived from an EMBL/GenBank/DDBJ whole genome shotgun (WGS) entry which is preliminary data.</text>
</comment>
<evidence type="ECO:0000313" key="2">
    <source>
        <dbReference type="EMBL" id="OGZ94609.1"/>
    </source>
</evidence>
<reference evidence="2 3" key="1">
    <citation type="journal article" date="2016" name="Nat. Commun.">
        <title>Thousands of microbial genomes shed light on interconnected biogeochemical processes in an aquifer system.</title>
        <authorList>
            <person name="Anantharaman K."/>
            <person name="Brown C.T."/>
            <person name="Hug L.A."/>
            <person name="Sharon I."/>
            <person name="Castelle C.J."/>
            <person name="Probst A.J."/>
            <person name="Thomas B.C."/>
            <person name="Singh A."/>
            <person name="Wilkins M.J."/>
            <person name="Karaoz U."/>
            <person name="Brodie E.L."/>
            <person name="Williams K.H."/>
            <person name="Hubbard S.S."/>
            <person name="Banfield J.F."/>
        </authorList>
    </citation>
    <scope>NUCLEOTIDE SEQUENCE [LARGE SCALE GENOMIC DNA]</scope>
</reference>
<protein>
    <submittedName>
        <fullName evidence="2">Uncharacterized protein</fullName>
    </submittedName>
</protein>
<gene>
    <name evidence="2" type="ORF">A2633_01160</name>
</gene>
<accession>A0A1G2K587</accession>
<dbReference type="Proteomes" id="UP000177152">
    <property type="component" value="Unassembled WGS sequence"/>
</dbReference>
<name>A0A1G2K587_9BACT</name>
<organism evidence="2 3">
    <name type="scientific">Candidatus Sungbacteria bacterium RIFCSPHIGHO2_01_FULL_47_32</name>
    <dbReference type="NCBI Taxonomy" id="1802264"/>
    <lineage>
        <taxon>Bacteria</taxon>
        <taxon>Candidatus Sungiibacteriota</taxon>
    </lineage>
</organism>
<evidence type="ECO:0000313" key="3">
    <source>
        <dbReference type="Proteomes" id="UP000177152"/>
    </source>
</evidence>